<keyword evidence="6" id="KW-1185">Reference proteome</keyword>
<dbReference type="GO" id="GO:0008234">
    <property type="term" value="F:cysteine-type peptidase activity"/>
    <property type="evidence" value="ECO:0007669"/>
    <property type="project" value="InterPro"/>
</dbReference>
<dbReference type="Pfam" id="PF02902">
    <property type="entry name" value="Peptidase_C48"/>
    <property type="match status" value="1"/>
</dbReference>
<comment type="similarity">
    <text evidence="1">Belongs to the peptidase C48 family.</text>
</comment>
<organism evidence="5 6">
    <name type="scientific">Carnegiea gigantea</name>
    <dbReference type="NCBI Taxonomy" id="171969"/>
    <lineage>
        <taxon>Eukaryota</taxon>
        <taxon>Viridiplantae</taxon>
        <taxon>Streptophyta</taxon>
        <taxon>Embryophyta</taxon>
        <taxon>Tracheophyta</taxon>
        <taxon>Spermatophyta</taxon>
        <taxon>Magnoliopsida</taxon>
        <taxon>eudicotyledons</taxon>
        <taxon>Gunneridae</taxon>
        <taxon>Pentapetalae</taxon>
        <taxon>Caryophyllales</taxon>
        <taxon>Cactineae</taxon>
        <taxon>Cactaceae</taxon>
        <taxon>Cactoideae</taxon>
        <taxon>Echinocereeae</taxon>
        <taxon>Carnegiea</taxon>
    </lineage>
</organism>
<evidence type="ECO:0000256" key="3">
    <source>
        <dbReference type="ARBA" id="ARBA00022801"/>
    </source>
</evidence>
<keyword evidence="3" id="KW-0378">Hydrolase</keyword>
<sequence length="203" mass="22490">MLHDGKCTNTEPREKHVNAESLKGLINVVPARGRGQTGEVLCRSVYNTDVLQLIRGMAAIVPSNVFAIHIPAADSSEGVVADLGESFKKALTSDVCNMLLVAKLRQRQFLVYDSLLTKRALARTDLQNSGKEAVAAALSVAIDYADARTWWTDHPQCPQQGNGHHCSVFVMVFMDLISMNSKPLLFNERYVRHMRDKLLVSLL</sequence>
<dbReference type="AlphaFoldDB" id="A0A9Q1GH88"/>
<feature type="domain" description="Ubiquitin-like protease family profile" evidence="4">
    <location>
        <begin position="98"/>
        <end position="183"/>
    </location>
</feature>
<evidence type="ECO:0000259" key="4">
    <source>
        <dbReference type="Pfam" id="PF02902"/>
    </source>
</evidence>
<dbReference type="InterPro" id="IPR038765">
    <property type="entry name" value="Papain-like_cys_pep_sf"/>
</dbReference>
<dbReference type="EMBL" id="JAKOGI010003362">
    <property type="protein sequence ID" value="KAJ8420535.1"/>
    <property type="molecule type" value="Genomic_DNA"/>
</dbReference>
<gene>
    <name evidence="5" type="ORF">Cgig2_002957</name>
</gene>
<evidence type="ECO:0000256" key="2">
    <source>
        <dbReference type="ARBA" id="ARBA00022670"/>
    </source>
</evidence>
<keyword evidence="2" id="KW-0645">Protease</keyword>
<dbReference type="SUPFAM" id="SSF54001">
    <property type="entry name" value="Cysteine proteinases"/>
    <property type="match status" value="1"/>
</dbReference>
<proteinExistence type="inferred from homology"/>
<dbReference type="InterPro" id="IPR003653">
    <property type="entry name" value="Peptidase_C48_C"/>
</dbReference>
<evidence type="ECO:0000313" key="6">
    <source>
        <dbReference type="Proteomes" id="UP001153076"/>
    </source>
</evidence>
<protein>
    <recommendedName>
        <fullName evidence="4">Ubiquitin-like protease family profile domain-containing protein</fullName>
    </recommendedName>
</protein>
<comment type="caution">
    <text evidence="5">The sequence shown here is derived from an EMBL/GenBank/DDBJ whole genome shotgun (WGS) entry which is preliminary data.</text>
</comment>
<name>A0A9Q1GH88_9CARY</name>
<evidence type="ECO:0000256" key="1">
    <source>
        <dbReference type="ARBA" id="ARBA00005234"/>
    </source>
</evidence>
<evidence type="ECO:0000313" key="5">
    <source>
        <dbReference type="EMBL" id="KAJ8420535.1"/>
    </source>
</evidence>
<dbReference type="Proteomes" id="UP001153076">
    <property type="component" value="Unassembled WGS sequence"/>
</dbReference>
<dbReference type="GO" id="GO:0006508">
    <property type="term" value="P:proteolysis"/>
    <property type="evidence" value="ECO:0007669"/>
    <property type="project" value="UniProtKB-KW"/>
</dbReference>
<accession>A0A9Q1GH88</accession>
<reference evidence="5" key="1">
    <citation type="submission" date="2022-04" db="EMBL/GenBank/DDBJ databases">
        <title>Carnegiea gigantea Genome sequencing and assembly v2.</title>
        <authorList>
            <person name="Copetti D."/>
            <person name="Sanderson M.J."/>
            <person name="Burquez A."/>
            <person name="Wojciechowski M.F."/>
        </authorList>
    </citation>
    <scope>NUCLEOTIDE SEQUENCE</scope>
    <source>
        <strain evidence="5">SGP5-SGP5p</strain>
        <tissue evidence="5">Aerial part</tissue>
    </source>
</reference>
<dbReference type="Gene3D" id="3.40.395.10">
    <property type="entry name" value="Adenoviral Proteinase, Chain A"/>
    <property type="match status" value="1"/>
</dbReference>
<dbReference type="OrthoDB" id="1680482at2759"/>